<feature type="region of interest" description="Disordered" evidence="1">
    <location>
        <begin position="32"/>
        <end position="51"/>
    </location>
</feature>
<name>A0AAD5GLH7_AMBAR</name>
<evidence type="ECO:0000313" key="3">
    <source>
        <dbReference type="Proteomes" id="UP001206925"/>
    </source>
</evidence>
<proteinExistence type="predicted"/>
<comment type="caution">
    <text evidence="2">The sequence shown here is derived from an EMBL/GenBank/DDBJ whole genome shotgun (WGS) entry which is preliminary data.</text>
</comment>
<feature type="non-terminal residue" evidence="2">
    <location>
        <position position="1"/>
    </location>
</feature>
<organism evidence="2 3">
    <name type="scientific">Ambrosia artemisiifolia</name>
    <name type="common">Common ragweed</name>
    <dbReference type="NCBI Taxonomy" id="4212"/>
    <lineage>
        <taxon>Eukaryota</taxon>
        <taxon>Viridiplantae</taxon>
        <taxon>Streptophyta</taxon>
        <taxon>Embryophyta</taxon>
        <taxon>Tracheophyta</taxon>
        <taxon>Spermatophyta</taxon>
        <taxon>Magnoliopsida</taxon>
        <taxon>eudicotyledons</taxon>
        <taxon>Gunneridae</taxon>
        <taxon>Pentapetalae</taxon>
        <taxon>asterids</taxon>
        <taxon>campanulids</taxon>
        <taxon>Asterales</taxon>
        <taxon>Asteraceae</taxon>
        <taxon>Asteroideae</taxon>
        <taxon>Heliantheae alliance</taxon>
        <taxon>Heliantheae</taxon>
        <taxon>Ambrosia</taxon>
    </lineage>
</organism>
<protein>
    <submittedName>
        <fullName evidence="2">Uncharacterized protein</fullName>
    </submittedName>
</protein>
<feature type="compositionally biased region" description="Polar residues" evidence="1">
    <location>
        <begin position="1"/>
        <end position="11"/>
    </location>
</feature>
<reference evidence="2" key="1">
    <citation type="submission" date="2022-06" db="EMBL/GenBank/DDBJ databases">
        <title>Uncovering the hologenomic basis of an extraordinary plant invasion.</title>
        <authorList>
            <person name="Bieker V.C."/>
            <person name="Martin M.D."/>
            <person name="Gilbert T."/>
            <person name="Hodgins K."/>
            <person name="Battlay P."/>
            <person name="Petersen B."/>
            <person name="Wilson J."/>
        </authorList>
    </citation>
    <scope>NUCLEOTIDE SEQUENCE</scope>
    <source>
        <strain evidence="2">AA19_3_7</strain>
        <tissue evidence="2">Leaf</tissue>
    </source>
</reference>
<gene>
    <name evidence="2" type="ORF">M8C21_023677</name>
</gene>
<feature type="region of interest" description="Disordered" evidence="1">
    <location>
        <begin position="1"/>
        <end position="25"/>
    </location>
</feature>
<dbReference type="EMBL" id="JAMZMK010007287">
    <property type="protein sequence ID" value="KAI7745329.1"/>
    <property type="molecule type" value="Genomic_DNA"/>
</dbReference>
<keyword evidence="3" id="KW-1185">Reference proteome</keyword>
<dbReference type="AlphaFoldDB" id="A0AAD5GLH7"/>
<evidence type="ECO:0000313" key="2">
    <source>
        <dbReference type="EMBL" id="KAI7745329.1"/>
    </source>
</evidence>
<sequence>LEVSNGTNTPVRNDASLPEYNRNDRGRVLEVPQRLWSSPSPQKGYDSGGGVNKWRPRAKLRIDLSAIKKVIVSELDFSELEGLRTYTFAAIEGSDIESEAYEISIRGKRKVHVQTSKTVTNTTCGPEDTK</sequence>
<dbReference type="Proteomes" id="UP001206925">
    <property type="component" value="Unassembled WGS sequence"/>
</dbReference>
<accession>A0AAD5GLH7</accession>
<evidence type="ECO:0000256" key="1">
    <source>
        <dbReference type="SAM" id="MobiDB-lite"/>
    </source>
</evidence>